<evidence type="ECO:0000313" key="4">
    <source>
        <dbReference type="Proteomes" id="UP000539710"/>
    </source>
</evidence>
<gene>
    <name evidence="2" type="ORF">H1R16_08635</name>
    <name evidence="1" type="ORF">H2507_06805</name>
</gene>
<evidence type="ECO:0000313" key="2">
    <source>
        <dbReference type="EMBL" id="QMS97784.1"/>
    </source>
</evidence>
<evidence type="ECO:0000313" key="1">
    <source>
        <dbReference type="EMBL" id="MBA5246872.1"/>
    </source>
</evidence>
<dbReference type="EMBL" id="JACEUX010000002">
    <property type="protein sequence ID" value="MBA5246872.1"/>
    <property type="molecule type" value="Genomic_DNA"/>
</dbReference>
<keyword evidence="4" id="KW-1185">Reference proteome</keyword>
<sequence>MFVSVSVKAQMSEFSKIEVKYMTSFLRDTADVTSKRQEITVLRVGENKSIFKSEMKLVRDSLLNENEAQVKREVAMGQFTLRMPGNLPRVAFRPEVYRYGEKTTVYDQLSLDVYSFDAPNSLKWNITAEKKKIATYNCQKAVARYGNRDIIAWFTNEIPMDEGPYTFKGLPGLVVEVYDSKKHYHFSLISVRQWMKRMTPPLRNVIPATYEQFSKKRQEYRDDPTAYVSQNGIKVPAPTKELRDLARSNRQRDNNFLD</sequence>
<evidence type="ECO:0000313" key="3">
    <source>
        <dbReference type="Proteomes" id="UP000515349"/>
    </source>
</evidence>
<dbReference type="EMBL" id="CP059472">
    <property type="protein sequence ID" value="QMS97784.1"/>
    <property type="molecule type" value="Genomic_DNA"/>
</dbReference>
<dbReference type="NCBIfam" id="TIGR01200">
    <property type="entry name" value="GLPGLI"/>
    <property type="match status" value="1"/>
</dbReference>
<accession>A0A7D7LLP4</accession>
<reference evidence="4" key="2">
    <citation type="submission" date="2020-07" db="EMBL/GenBank/DDBJ databases">
        <title>Flavobacterium sp. xlx-214.</title>
        <authorList>
            <person name="Yang C."/>
        </authorList>
    </citation>
    <scope>NUCLEOTIDE SEQUENCE [LARGE SCALE GENOMIC DNA]</scope>
    <source>
        <strain evidence="4">CX-624</strain>
    </source>
</reference>
<reference evidence="1" key="3">
    <citation type="submission" date="2020-07" db="EMBL/GenBank/DDBJ databases">
        <authorList>
            <person name="Yang C."/>
        </authorList>
    </citation>
    <scope>NUCLEOTIDE SEQUENCE</scope>
    <source>
        <strain evidence="1">Cx-624</strain>
    </source>
</reference>
<proteinExistence type="predicted"/>
<reference evidence="2 3" key="1">
    <citation type="submission" date="2020-07" db="EMBL/GenBank/DDBJ databases">
        <title>Chryseobacterium sp.cx-624.</title>
        <authorList>
            <person name="Yang C."/>
        </authorList>
    </citation>
    <scope>NUCLEOTIDE SEQUENCE [LARGE SCALE GENOMIC DNA]</scope>
    <source>
        <strain evidence="2">Cx-624</strain>
        <strain evidence="3">cx-624</strain>
    </source>
</reference>
<dbReference type="Proteomes" id="UP000515349">
    <property type="component" value="Chromosome"/>
</dbReference>
<dbReference type="AlphaFoldDB" id="A0A7D7LLP4"/>
<organism evidence="2 3">
    <name type="scientific">Marnyiella aurantia</name>
    <dbReference type="NCBI Taxonomy" id="2758037"/>
    <lineage>
        <taxon>Bacteria</taxon>
        <taxon>Pseudomonadati</taxon>
        <taxon>Bacteroidota</taxon>
        <taxon>Flavobacteriia</taxon>
        <taxon>Flavobacteriales</taxon>
        <taxon>Weeksellaceae</taxon>
        <taxon>Marnyiella</taxon>
    </lineage>
</organism>
<dbReference type="KEGG" id="cbau:H1R16_08635"/>
<dbReference type="Proteomes" id="UP000539710">
    <property type="component" value="Unassembled WGS sequence"/>
</dbReference>
<protein>
    <submittedName>
        <fullName evidence="2">GLPGLI family protein</fullName>
    </submittedName>
</protein>
<dbReference type="InterPro" id="IPR005901">
    <property type="entry name" value="GLPGLI"/>
</dbReference>
<dbReference type="Pfam" id="PF09697">
    <property type="entry name" value="Porph_ging"/>
    <property type="match status" value="1"/>
</dbReference>
<name>A0A7D7LLP4_9FLAO</name>